<reference evidence="1 2" key="1">
    <citation type="submission" date="2012-12" db="EMBL/GenBank/DDBJ databases">
        <title>Genome Assembly of Photobacterium sp. AK15.</title>
        <authorList>
            <person name="Khatri I."/>
            <person name="Vaidya B."/>
            <person name="Srinivas T.N.R."/>
            <person name="Subramanian S."/>
            <person name="Pinnaka A."/>
        </authorList>
    </citation>
    <scope>NUCLEOTIDE SEQUENCE [LARGE SCALE GENOMIC DNA]</scope>
    <source>
        <strain evidence="1 2">AK15</strain>
    </source>
</reference>
<organism evidence="1 2">
    <name type="scientific">Photobacterium marinum</name>
    <dbReference type="NCBI Taxonomy" id="1056511"/>
    <lineage>
        <taxon>Bacteria</taxon>
        <taxon>Pseudomonadati</taxon>
        <taxon>Pseudomonadota</taxon>
        <taxon>Gammaproteobacteria</taxon>
        <taxon>Vibrionales</taxon>
        <taxon>Vibrionaceae</taxon>
        <taxon>Photobacterium</taxon>
    </lineage>
</organism>
<evidence type="ECO:0000313" key="1">
    <source>
        <dbReference type="EMBL" id="ELR65988.1"/>
    </source>
</evidence>
<proteinExistence type="predicted"/>
<evidence type="ECO:0000313" key="2">
    <source>
        <dbReference type="Proteomes" id="UP000011134"/>
    </source>
</evidence>
<name>L8JCH6_9GAMM</name>
<gene>
    <name evidence="1" type="ORF">C942_00522</name>
</gene>
<keyword evidence="2" id="KW-1185">Reference proteome</keyword>
<comment type="caution">
    <text evidence="1">The sequence shown here is derived from an EMBL/GenBank/DDBJ whole genome shotgun (WGS) entry which is preliminary data.</text>
</comment>
<dbReference type="EMBL" id="AMZO01000014">
    <property type="protein sequence ID" value="ELR65988.1"/>
    <property type="molecule type" value="Genomic_DNA"/>
</dbReference>
<dbReference type="Proteomes" id="UP000011134">
    <property type="component" value="Unassembled WGS sequence"/>
</dbReference>
<sequence length="172" mass="19591">MCFAGSVGHTLLQALCFEEVTVIDRKARDELASLIRSLSSGQITNDEFEDRIPSSEDMAIREIAWLGAWGLYSDTKEYKLRGKNALCSTDKSMVARWVLFLKSDFEYSWPTPTLKERILHKLSFGFLGKSIRQQNSIDGDLQYWPFVDQAQFNAAKTRTGYLGFRNITKTSS</sequence>
<dbReference type="AlphaFoldDB" id="L8JCH6"/>
<accession>L8JCH6</accession>
<protein>
    <submittedName>
        <fullName evidence="1">Uncharacterized protein</fullName>
    </submittedName>
</protein>
<dbReference type="PATRIC" id="fig|1056511.3.peg.2011"/>